<feature type="region of interest" description="Interaction with substrate tRNA" evidence="10">
    <location>
        <begin position="34"/>
        <end position="37"/>
    </location>
</feature>
<evidence type="ECO:0000256" key="10">
    <source>
        <dbReference type="HAMAP-Rule" id="MF_00185"/>
    </source>
</evidence>
<keyword evidence="8 10" id="KW-0460">Magnesium</keyword>
<feature type="site" description="Interaction with substrate tRNA" evidence="10">
    <location>
        <position position="121"/>
    </location>
</feature>
<dbReference type="AlphaFoldDB" id="A0A2M8EWR8"/>
<reference evidence="12" key="1">
    <citation type="submission" date="2017-09" db="EMBL/GenBank/DDBJ databases">
        <title>Depth-based differentiation of microbial function through sediment-hosted aquifers and enrichment of novel symbionts in the deep terrestrial subsurface.</title>
        <authorList>
            <person name="Probst A.J."/>
            <person name="Ladd B."/>
            <person name="Jarett J.K."/>
            <person name="Geller-Mcgrath D.E."/>
            <person name="Sieber C.M.K."/>
            <person name="Emerson J.B."/>
            <person name="Anantharaman K."/>
            <person name="Thomas B.C."/>
            <person name="Malmstrom R."/>
            <person name="Stieglmeier M."/>
            <person name="Klingl A."/>
            <person name="Woyke T."/>
            <person name="Ryan C.M."/>
            <person name="Banfield J.F."/>
        </authorList>
    </citation>
    <scope>NUCLEOTIDE SEQUENCE [LARGE SCALE GENOMIC DNA]</scope>
</reference>
<evidence type="ECO:0000313" key="11">
    <source>
        <dbReference type="EMBL" id="PJC30324.1"/>
    </source>
</evidence>
<dbReference type="Pfam" id="PF01715">
    <property type="entry name" value="IPPT"/>
    <property type="match status" value="1"/>
</dbReference>
<feature type="binding site" evidence="10">
    <location>
        <begin position="11"/>
        <end position="16"/>
    </location>
    <ligand>
        <name>substrate</name>
    </ligand>
</feature>
<sequence length="308" mass="35236">MSTIHVITGQTATGKTARAIRLAKELGGELVNADSRQVYKELDIITGKDLHLTNGTFHTEEKKDTFDIGYYTLKNSPIKLWLYDIVDPNSEFSAFDYKQCAEIGIQNIVERGKTPIVIGGSYLYIKNLLYNTVDTNVAPNPKLRERLNKLSVSELQNMLRDKNMNIFEKMNESDNQNPHRLIRKLEIEEGRCANQNDPIPTSVFNSNHVNIEGLKYKNTDDLVRAIEVRIQERIDAGAIHEVEKLLKKGLSPKTPGLNAIGYQQVLSFVEGKKSMEQMIMDWSMKEIQYAKRQSTFMRQNPDIQWTNI</sequence>
<evidence type="ECO:0000313" key="12">
    <source>
        <dbReference type="Proteomes" id="UP000231383"/>
    </source>
</evidence>
<comment type="similarity">
    <text evidence="3 10">Belongs to the IPP transferase family.</text>
</comment>
<keyword evidence="4 10" id="KW-0808">Transferase</keyword>
<accession>A0A2M8EWR8</accession>
<organism evidence="11 12">
    <name type="scientific">Candidatus Roizmanbacteria bacterium CG_4_9_14_0_2_um_filter_39_13</name>
    <dbReference type="NCBI Taxonomy" id="1974839"/>
    <lineage>
        <taxon>Bacteria</taxon>
        <taxon>Candidatus Roizmaniibacteriota</taxon>
    </lineage>
</organism>
<dbReference type="EC" id="2.5.1.75" evidence="10"/>
<dbReference type="GO" id="GO:0006400">
    <property type="term" value="P:tRNA modification"/>
    <property type="evidence" value="ECO:0007669"/>
    <property type="project" value="TreeGrafter"/>
</dbReference>
<keyword evidence="7 10" id="KW-0067">ATP-binding</keyword>
<evidence type="ECO:0000256" key="1">
    <source>
        <dbReference type="ARBA" id="ARBA00001946"/>
    </source>
</evidence>
<dbReference type="PANTHER" id="PTHR11088:SF60">
    <property type="entry name" value="TRNA DIMETHYLALLYLTRANSFERASE"/>
    <property type="match status" value="1"/>
</dbReference>
<evidence type="ECO:0000256" key="4">
    <source>
        <dbReference type="ARBA" id="ARBA00022679"/>
    </source>
</evidence>
<dbReference type="InterPro" id="IPR018022">
    <property type="entry name" value="IPT"/>
</dbReference>
<dbReference type="HAMAP" id="MF_00185">
    <property type="entry name" value="IPP_trans"/>
    <property type="match status" value="1"/>
</dbReference>
<dbReference type="GO" id="GO:0052381">
    <property type="term" value="F:tRNA dimethylallyltransferase activity"/>
    <property type="evidence" value="ECO:0007669"/>
    <property type="project" value="UniProtKB-UniRule"/>
</dbReference>
<comment type="catalytic activity">
    <reaction evidence="9 10">
        <text>adenosine(37) in tRNA + dimethylallyl diphosphate = N(6)-dimethylallyladenosine(37) in tRNA + diphosphate</text>
        <dbReference type="Rhea" id="RHEA:26482"/>
        <dbReference type="Rhea" id="RHEA-COMP:10162"/>
        <dbReference type="Rhea" id="RHEA-COMP:10375"/>
        <dbReference type="ChEBI" id="CHEBI:33019"/>
        <dbReference type="ChEBI" id="CHEBI:57623"/>
        <dbReference type="ChEBI" id="CHEBI:74411"/>
        <dbReference type="ChEBI" id="CHEBI:74415"/>
        <dbReference type="EC" id="2.5.1.75"/>
    </reaction>
</comment>
<evidence type="ECO:0000256" key="6">
    <source>
        <dbReference type="ARBA" id="ARBA00022741"/>
    </source>
</evidence>
<evidence type="ECO:0000256" key="7">
    <source>
        <dbReference type="ARBA" id="ARBA00022840"/>
    </source>
</evidence>
<dbReference type="Proteomes" id="UP000231383">
    <property type="component" value="Unassembled WGS sequence"/>
</dbReference>
<gene>
    <name evidence="10" type="primary">miaA</name>
    <name evidence="11" type="ORF">CO051_06310</name>
</gene>
<dbReference type="InterPro" id="IPR027417">
    <property type="entry name" value="P-loop_NTPase"/>
</dbReference>
<dbReference type="SUPFAM" id="SSF52540">
    <property type="entry name" value="P-loop containing nucleoside triphosphate hydrolases"/>
    <property type="match status" value="1"/>
</dbReference>
<comment type="caution">
    <text evidence="11">The sequence shown here is derived from an EMBL/GenBank/DDBJ whole genome shotgun (WGS) entry which is preliminary data.</text>
</comment>
<dbReference type="InterPro" id="IPR039657">
    <property type="entry name" value="Dimethylallyltransferase"/>
</dbReference>
<dbReference type="PANTHER" id="PTHR11088">
    <property type="entry name" value="TRNA DIMETHYLALLYLTRANSFERASE"/>
    <property type="match status" value="1"/>
</dbReference>
<protein>
    <recommendedName>
        <fullName evidence="10">tRNA dimethylallyltransferase</fullName>
        <ecNumber evidence="10">2.5.1.75</ecNumber>
    </recommendedName>
    <alternativeName>
        <fullName evidence="10">Dimethylallyl diphosphate:tRNA dimethylallyltransferase</fullName>
        <shortName evidence="10">DMAPP:tRNA dimethylallyltransferase</shortName>
        <shortName evidence="10">DMATase</shortName>
    </alternativeName>
    <alternativeName>
        <fullName evidence="10">Isopentenyl-diphosphate:tRNA isopentenyltransferase</fullName>
        <shortName evidence="10">IPP transferase</shortName>
        <shortName evidence="10">IPPT</shortName>
        <shortName evidence="10">IPTase</shortName>
    </alternativeName>
</protein>
<evidence type="ECO:0000256" key="3">
    <source>
        <dbReference type="ARBA" id="ARBA00005842"/>
    </source>
</evidence>
<comment type="caution">
    <text evidence="10">Lacks conserved residue(s) required for the propagation of feature annotation.</text>
</comment>
<proteinExistence type="inferred from homology"/>
<comment type="function">
    <text evidence="2 10">Catalyzes the transfer of a dimethylallyl group onto the adenine at position 37 in tRNAs that read codons beginning with uridine, leading to the formation of N6-(dimethylallyl)adenosine (i(6)A).</text>
</comment>
<evidence type="ECO:0000256" key="2">
    <source>
        <dbReference type="ARBA" id="ARBA00003213"/>
    </source>
</evidence>
<keyword evidence="5 10" id="KW-0819">tRNA processing</keyword>
<dbReference type="Gene3D" id="3.40.50.300">
    <property type="entry name" value="P-loop containing nucleotide triphosphate hydrolases"/>
    <property type="match status" value="1"/>
</dbReference>
<evidence type="ECO:0000256" key="5">
    <source>
        <dbReference type="ARBA" id="ARBA00022694"/>
    </source>
</evidence>
<dbReference type="Pfam" id="PF01745">
    <property type="entry name" value="IPT"/>
    <property type="match status" value="1"/>
</dbReference>
<dbReference type="EMBL" id="PFSC01000160">
    <property type="protein sequence ID" value="PJC30324.1"/>
    <property type="molecule type" value="Genomic_DNA"/>
</dbReference>
<feature type="binding site" evidence="10">
    <location>
        <begin position="9"/>
        <end position="16"/>
    </location>
    <ligand>
        <name>ATP</name>
        <dbReference type="ChEBI" id="CHEBI:30616"/>
    </ligand>
</feature>
<dbReference type="GO" id="GO:0005524">
    <property type="term" value="F:ATP binding"/>
    <property type="evidence" value="ECO:0007669"/>
    <property type="project" value="UniProtKB-UniRule"/>
</dbReference>
<feature type="site" description="Interaction with substrate tRNA" evidence="10">
    <location>
        <position position="144"/>
    </location>
</feature>
<evidence type="ECO:0000256" key="8">
    <source>
        <dbReference type="ARBA" id="ARBA00022842"/>
    </source>
</evidence>
<keyword evidence="6 10" id="KW-0547">Nucleotide-binding</keyword>
<name>A0A2M8EWR8_9BACT</name>
<evidence type="ECO:0000256" key="9">
    <source>
        <dbReference type="ARBA" id="ARBA00049563"/>
    </source>
</evidence>
<dbReference type="Gene3D" id="1.10.287.890">
    <property type="entry name" value="Crystal structure of tRNA isopentenylpyrophosphate transferase (bh2366) domain"/>
    <property type="match status" value="1"/>
</dbReference>
<comment type="cofactor">
    <cofactor evidence="1 10">
        <name>Mg(2+)</name>
        <dbReference type="ChEBI" id="CHEBI:18420"/>
    </cofactor>
</comment>
<comment type="subunit">
    <text evidence="10">Monomer.</text>
</comment>